<keyword evidence="1" id="KW-0863">Zinc-finger</keyword>
<dbReference type="EMBL" id="BKCJ010024317">
    <property type="protein sequence ID" value="GEV46557.1"/>
    <property type="molecule type" value="Genomic_DNA"/>
</dbReference>
<dbReference type="PANTHER" id="PTHR35317">
    <property type="entry name" value="OS04G0629600 PROTEIN"/>
    <property type="match status" value="1"/>
</dbReference>
<feature type="region of interest" description="Disordered" evidence="2">
    <location>
        <begin position="233"/>
        <end position="267"/>
    </location>
</feature>
<dbReference type="SUPFAM" id="SSF57756">
    <property type="entry name" value="Retrovirus zinc finger-like domains"/>
    <property type="match status" value="1"/>
</dbReference>
<dbReference type="PROSITE" id="PS50158">
    <property type="entry name" value="ZF_CCHC"/>
    <property type="match status" value="1"/>
</dbReference>
<dbReference type="InterPro" id="IPR001878">
    <property type="entry name" value="Znf_CCHC"/>
</dbReference>
<feature type="compositionally biased region" description="Basic and acidic residues" evidence="2">
    <location>
        <begin position="250"/>
        <end position="267"/>
    </location>
</feature>
<evidence type="ECO:0000313" key="4">
    <source>
        <dbReference type="EMBL" id="GEV46557.1"/>
    </source>
</evidence>
<name>A0A699GNV8_TANCI</name>
<dbReference type="AlphaFoldDB" id="A0A699GNV8"/>
<evidence type="ECO:0000259" key="3">
    <source>
        <dbReference type="PROSITE" id="PS50158"/>
    </source>
</evidence>
<dbReference type="GO" id="GO:0003676">
    <property type="term" value="F:nucleic acid binding"/>
    <property type="evidence" value="ECO:0007669"/>
    <property type="project" value="InterPro"/>
</dbReference>
<evidence type="ECO:0000256" key="2">
    <source>
        <dbReference type="SAM" id="MobiDB-lite"/>
    </source>
</evidence>
<reference evidence="4" key="1">
    <citation type="journal article" date="2019" name="Sci. Rep.">
        <title>Draft genome of Tanacetum cinerariifolium, the natural source of mosquito coil.</title>
        <authorList>
            <person name="Yamashiro T."/>
            <person name="Shiraishi A."/>
            <person name="Satake H."/>
            <person name="Nakayama K."/>
        </authorList>
    </citation>
    <scope>NUCLEOTIDE SEQUENCE</scope>
</reference>
<feature type="domain" description="CCHC-type" evidence="3">
    <location>
        <begin position="270"/>
        <end position="285"/>
    </location>
</feature>
<organism evidence="4">
    <name type="scientific">Tanacetum cinerariifolium</name>
    <name type="common">Dalmatian daisy</name>
    <name type="synonym">Chrysanthemum cinerariifolium</name>
    <dbReference type="NCBI Taxonomy" id="118510"/>
    <lineage>
        <taxon>Eukaryota</taxon>
        <taxon>Viridiplantae</taxon>
        <taxon>Streptophyta</taxon>
        <taxon>Embryophyta</taxon>
        <taxon>Tracheophyta</taxon>
        <taxon>Spermatophyta</taxon>
        <taxon>Magnoliopsida</taxon>
        <taxon>eudicotyledons</taxon>
        <taxon>Gunneridae</taxon>
        <taxon>Pentapetalae</taxon>
        <taxon>asterids</taxon>
        <taxon>campanulids</taxon>
        <taxon>Asterales</taxon>
        <taxon>Asteraceae</taxon>
        <taxon>Asteroideae</taxon>
        <taxon>Anthemideae</taxon>
        <taxon>Anthemidinae</taxon>
        <taxon>Tanacetum</taxon>
    </lineage>
</organism>
<dbReference type="PANTHER" id="PTHR35317:SF35">
    <property type="entry name" value="DUF4219 DOMAIN-CONTAINING PROTEIN"/>
    <property type="match status" value="1"/>
</dbReference>
<keyword evidence="1" id="KW-0479">Metal-binding</keyword>
<evidence type="ECO:0000256" key="1">
    <source>
        <dbReference type="PROSITE-ProRule" id="PRU00047"/>
    </source>
</evidence>
<dbReference type="GO" id="GO:0008270">
    <property type="term" value="F:zinc ion binding"/>
    <property type="evidence" value="ECO:0007669"/>
    <property type="project" value="UniProtKB-KW"/>
</dbReference>
<accession>A0A699GNV8</accession>
<dbReference type="InterPro" id="IPR036875">
    <property type="entry name" value="Znf_CCHC_sf"/>
</dbReference>
<proteinExistence type="predicted"/>
<dbReference type="Pfam" id="PF14223">
    <property type="entry name" value="Retrotran_gag_2"/>
    <property type="match status" value="1"/>
</dbReference>
<comment type="caution">
    <text evidence="4">The sequence shown here is derived from an EMBL/GenBank/DDBJ whole genome shotgun (WGS) entry which is preliminary data.</text>
</comment>
<gene>
    <name evidence="4" type="ORF">Tci_118534</name>
</gene>
<dbReference type="Gene3D" id="4.10.60.10">
    <property type="entry name" value="Zinc finger, CCHC-type"/>
    <property type="match status" value="1"/>
</dbReference>
<protein>
    <submittedName>
        <fullName evidence="4">Zinc finger, CCHC-type</fullName>
    </submittedName>
</protein>
<sequence>MSGDSSKKNENIAKEGGLSLNFQCPILNSTNYTIWALRFRVIFNVHGIWEAVEPTAGTEVDQKKNNTAVAMLYQALSKNMILQIANLTSAKDIWDALKVRHIGVDRVKEARLQTLESGFESLKMDANDSLDVYAGKISEIASQASSLGHTLDDKRLVRKLLGSVPEKFIQIVAAIEQFAGLNTMPFQEAVGRLKAFEERTKKQTKEEDMSSRLLFMEADKKVKDKHQRCEHYGCGNSNHGDFGRGQGRGQESRKGQGDSGVQRDKSHIQCHKCHELGHYRNECPKSKKKEEANLTQYEDDEIIIGAPLL</sequence>
<keyword evidence="1" id="KW-0862">Zinc</keyword>